<evidence type="ECO:0000313" key="2">
    <source>
        <dbReference type="Proteomes" id="UP000280307"/>
    </source>
</evidence>
<name>A0A426TQA7_9CHLR</name>
<proteinExistence type="predicted"/>
<sequence length="72" mass="7300">MKKASTITHPSDAISDQHMNAALLAKVAGCAGTKGVVTDKDGAIALVSGRHACVAFGDGRLWVLDEAAVPIA</sequence>
<protein>
    <submittedName>
        <fullName evidence="1">Uncharacterized protein</fullName>
    </submittedName>
</protein>
<comment type="caution">
    <text evidence="1">The sequence shown here is derived from an EMBL/GenBank/DDBJ whole genome shotgun (WGS) entry which is preliminary data.</text>
</comment>
<dbReference type="AlphaFoldDB" id="A0A426TQA7"/>
<dbReference type="EMBL" id="RSAS01000958">
    <property type="protein sequence ID" value="RRR65392.1"/>
    <property type="molecule type" value="Genomic_DNA"/>
</dbReference>
<evidence type="ECO:0000313" key="1">
    <source>
        <dbReference type="EMBL" id="RRR65392.1"/>
    </source>
</evidence>
<reference evidence="1 2" key="1">
    <citation type="submission" date="2018-12" db="EMBL/GenBank/DDBJ databases">
        <title>Genome Sequence of Candidatus Viridilinea halotolerans isolated from saline sulfide-rich spring.</title>
        <authorList>
            <person name="Grouzdev D.S."/>
            <person name="Burganskaya E.I."/>
            <person name="Krutkina M.S."/>
            <person name="Sukhacheva M.V."/>
            <person name="Gorlenko V.M."/>
        </authorList>
    </citation>
    <scope>NUCLEOTIDE SEQUENCE [LARGE SCALE GENOMIC DNA]</scope>
    <source>
        <strain evidence="1">Chok-6</strain>
    </source>
</reference>
<gene>
    <name evidence="1" type="ORF">EI684_23265</name>
</gene>
<dbReference type="Proteomes" id="UP000280307">
    <property type="component" value="Unassembled WGS sequence"/>
</dbReference>
<organism evidence="1 2">
    <name type="scientific">Candidatus Viridilinea halotolerans</name>
    <dbReference type="NCBI Taxonomy" id="2491704"/>
    <lineage>
        <taxon>Bacteria</taxon>
        <taxon>Bacillati</taxon>
        <taxon>Chloroflexota</taxon>
        <taxon>Chloroflexia</taxon>
        <taxon>Chloroflexales</taxon>
        <taxon>Chloroflexineae</taxon>
        <taxon>Oscillochloridaceae</taxon>
        <taxon>Candidatus Viridilinea</taxon>
    </lineage>
</organism>
<accession>A0A426TQA7</accession>